<dbReference type="CDD" id="cd02440">
    <property type="entry name" value="AdoMet_MTases"/>
    <property type="match status" value="1"/>
</dbReference>
<keyword evidence="5" id="KW-0963">Cytoplasm</keyword>
<dbReference type="Proteomes" id="UP000312512">
    <property type="component" value="Unassembled WGS sequence"/>
</dbReference>
<dbReference type="EMBL" id="VDLX02000001">
    <property type="protein sequence ID" value="KAB8197870.1"/>
    <property type="molecule type" value="Genomic_DNA"/>
</dbReference>
<dbReference type="GO" id="GO:0032259">
    <property type="term" value="P:methylation"/>
    <property type="evidence" value="ECO:0007669"/>
    <property type="project" value="UniProtKB-KW"/>
</dbReference>
<evidence type="ECO:0000256" key="11">
    <source>
        <dbReference type="ARBA" id="ARBA00031350"/>
    </source>
</evidence>
<dbReference type="OrthoDB" id="4035289at2"/>
<protein>
    <recommendedName>
        <fullName evidence="4">Protein-L-isoaspartate O-methyltransferase</fullName>
        <ecNumber evidence="3">2.1.1.77</ecNumber>
    </recommendedName>
    <alternativeName>
        <fullName evidence="11">L-isoaspartyl protein carboxyl methyltransferase</fullName>
    </alternativeName>
    <alternativeName>
        <fullName evidence="9">Protein L-isoaspartyl methyltransferase</fullName>
    </alternativeName>
    <alternativeName>
        <fullName evidence="10">Protein-beta-aspartate methyltransferase</fullName>
    </alternativeName>
</protein>
<evidence type="ECO:0000313" key="13">
    <source>
        <dbReference type="Proteomes" id="UP000312512"/>
    </source>
</evidence>
<keyword evidence="6 12" id="KW-0489">Methyltransferase</keyword>
<keyword evidence="8" id="KW-0949">S-adenosyl-L-methionine</keyword>
<name>A0A5C4WWA2_9ACTN</name>
<dbReference type="Pfam" id="PF01135">
    <property type="entry name" value="PCMT"/>
    <property type="match status" value="1"/>
</dbReference>
<evidence type="ECO:0000256" key="2">
    <source>
        <dbReference type="ARBA" id="ARBA00005369"/>
    </source>
</evidence>
<dbReference type="PANTHER" id="PTHR11579:SF0">
    <property type="entry name" value="PROTEIN-L-ISOASPARTATE(D-ASPARTATE) O-METHYLTRANSFERASE"/>
    <property type="match status" value="1"/>
</dbReference>
<sequence length="212" mass="22428">MERDPLVVAARRAGVRDPRLLAVIAATPRERYVPPRAAPSARLDAPIPIGHGQPTSQPSLIAQMIEALRLTGTETVLEIGTGYGYQTALLAGLARQVYSMERHADLAEHARANLAASAVGNVEVLVGDGTAGLPEKAPFEGIIVSAASDAVPAPLAAQLAEDGRLVMPIQEGLAPETVMLFAKRQERLVRERLLTPACFVPLIGDHLEGPDS</sequence>
<dbReference type="NCBIfam" id="NF001453">
    <property type="entry name" value="PRK00312.1"/>
    <property type="match status" value="1"/>
</dbReference>
<comment type="subcellular location">
    <subcellularLocation>
        <location evidence="1">Cytoplasm</location>
    </subcellularLocation>
</comment>
<reference evidence="12 13" key="1">
    <citation type="submission" date="2019-10" db="EMBL/GenBank/DDBJ databases">
        <title>Nonomuraea sp. nov., isolated from Phyllanthus amarus.</title>
        <authorList>
            <person name="Klykleung N."/>
            <person name="Tanasupawat S."/>
        </authorList>
    </citation>
    <scope>NUCLEOTIDE SEQUENCE [LARGE SCALE GENOMIC DNA]</scope>
    <source>
        <strain evidence="12 13">PA1-10</strain>
    </source>
</reference>
<evidence type="ECO:0000313" key="12">
    <source>
        <dbReference type="EMBL" id="KAB8197870.1"/>
    </source>
</evidence>
<dbReference type="Gene3D" id="3.40.50.150">
    <property type="entry name" value="Vaccinia Virus protein VP39"/>
    <property type="match status" value="1"/>
</dbReference>
<accession>A0A5C4WWA2</accession>
<dbReference type="InterPro" id="IPR029063">
    <property type="entry name" value="SAM-dependent_MTases_sf"/>
</dbReference>
<gene>
    <name evidence="12" type="ORF">FH608_004980</name>
</gene>
<evidence type="ECO:0000256" key="10">
    <source>
        <dbReference type="ARBA" id="ARBA00031323"/>
    </source>
</evidence>
<evidence type="ECO:0000256" key="7">
    <source>
        <dbReference type="ARBA" id="ARBA00022679"/>
    </source>
</evidence>
<dbReference type="PANTHER" id="PTHR11579">
    <property type="entry name" value="PROTEIN-L-ISOASPARTATE O-METHYLTRANSFERASE"/>
    <property type="match status" value="1"/>
</dbReference>
<evidence type="ECO:0000256" key="1">
    <source>
        <dbReference type="ARBA" id="ARBA00004496"/>
    </source>
</evidence>
<dbReference type="RefSeq" id="WP_139628687.1">
    <property type="nucleotide sequence ID" value="NZ_VDLX02000001.1"/>
</dbReference>
<dbReference type="PROSITE" id="PS01279">
    <property type="entry name" value="PCMT"/>
    <property type="match status" value="1"/>
</dbReference>
<proteinExistence type="inferred from homology"/>
<dbReference type="AlphaFoldDB" id="A0A5C4WWA2"/>
<comment type="similarity">
    <text evidence="2">Belongs to the methyltransferase superfamily. L-isoaspartyl/D-aspartyl protein methyltransferase family.</text>
</comment>
<evidence type="ECO:0000256" key="4">
    <source>
        <dbReference type="ARBA" id="ARBA00013346"/>
    </source>
</evidence>
<dbReference type="SUPFAM" id="SSF53335">
    <property type="entry name" value="S-adenosyl-L-methionine-dependent methyltransferases"/>
    <property type="match status" value="1"/>
</dbReference>
<evidence type="ECO:0000256" key="3">
    <source>
        <dbReference type="ARBA" id="ARBA00011890"/>
    </source>
</evidence>
<comment type="caution">
    <text evidence="12">The sequence shown here is derived from an EMBL/GenBank/DDBJ whole genome shotgun (WGS) entry which is preliminary data.</text>
</comment>
<evidence type="ECO:0000256" key="8">
    <source>
        <dbReference type="ARBA" id="ARBA00022691"/>
    </source>
</evidence>
<evidence type="ECO:0000256" key="9">
    <source>
        <dbReference type="ARBA" id="ARBA00030757"/>
    </source>
</evidence>
<dbReference type="GO" id="GO:0005737">
    <property type="term" value="C:cytoplasm"/>
    <property type="evidence" value="ECO:0007669"/>
    <property type="project" value="UniProtKB-SubCell"/>
</dbReference>
<evidence type="ECO:0000256" key="6">
    <source>
        <dbReference type="ARBA" id="ARBA00022603"/>
    </source>
</evidence>
<keyword evidence="13" id="KW-1185">Reference proteome</keyword>
<organism evidence="12 13">
    <name type="scientific">Nonomuraea phyllanthi</name>
    <dbReference type="NCBI Taxonomy" id="2219224"/>
    <lineage>
        <taxon>Bacteria</taxon>
        <taxon>Bacillati</taxon>
        <taxon>Actinomycetota</taxon>
        <taxon>Actinomycetes</taxon>
        <taxon>Streptosporangiales</taxon>
        <taxon>Streptosporangiaceae</taxon>
        <taxon>Nonomuraea</taxon>
    </lineage>
</organism>
<dbReference type="InterPro" id="IPR000682">
    <property type="entry name" value="PCMT"/>
</dbReference>
<dbReference type="EC" id="2.1.1.77" evidence="3"/>
<keyword evidence="7 12" id="KW-0808">Transferase</keyword>
<evidence type="ECO:0000256" key="5">
    <source>
        <dbReference type="ARBA" id="ARBA00022490"/>
    </source>
</evidence>
<dbReference type="GO" id="GO:0004719">
    <property type="term" value="F:protein-L-isoaspartate (D-aspartate) O-methyltransferase activity"/>
    <property type="evidence" value="ECO:0007669"/>
    <property type="project" value="UniProtKB-EC"/>
</dbReference>